<keyword evidence="3" id="KW-1185">Reference proteome</keyword>
<gene>
    <name evidence="2" type="ORF">BDN70DRAFT_876631</name>
</gene>
<dbReference type="EMBL" id="MU155182">
    <property type="protein sequence ID" value="KAF9481168.1"/>
    <property type="molecule type" value="Genomic_DNA"/>
</dbReference>
<dbReference type="GO" id="GO:0006596">
    <property type="term" value="P:polyamine biosynthetic process"/>
    <property type="evidence" value="ECO:0007669"/>
    <property type="project" value="UniProtKB-KW"/>
</dbReference>
<reference evidence="2" key="1">
    <citation type="submission" date="2020-11" db="EMBL/GenBank/DDBJ databases">
        <authorList>
            <consortium name="DOE Joint Genome Institute"/>
            <person name="Ahrendt S."/>
            <person name="Riley R."/>
            <person name="Andreopoulos W."/>
            <person name="Labutti K."/>
            <person name="Pangilinan J."/>
            <person name="Ruiz-Duenas F.J."/>
            <person name="Barrasa J.M."/>
            <person name="Sanchez-Garcia M."/>
            <person name="Camarero S."/>
            <person name="Miyauchi S."/>
            <person name="Serrano A."/>
            <person name="Linde D."/>
            <person name="Babiker R."/>
            <person name="Drula E."/>
            <person name="Ayuso-Fernandez I."/>
            <person name="Pacheco R."/>
            <person name="Padilla G."/>
            <person name="Ferreira P."/>
            <person name="Barriuso J."/>
            <person name="Kellner H."/>
            <person name="Castanera R."/>
            <person name="Alfaro M."/>
            <person name="Ramirez L."/>
            <person name="Pisabarro A.G."/>
            <person name="Kuo A."/>
            <person name="Tritt A."/>
            <person name="Lipzen A."/>
            <person name="He G."/>
            <person name="Yan M."/>
            <person name="Ng V."/>
            <person name="Cullen D."/>
            <person name="Martin F."/>
            <person name="Rosso M.-N."/>
            <person name="Henrissat B."/>
            <person name="Hibbett D."/>
            <person name="Martinez A.T."/>
            <person name="Grigoriev I.V."/>
        </authorList>
    </citation>
    <scope>NUCLEOTIDE SEQUENCE</scope>
    <source>
        <strain evidence="2">CIRM-BRFM 674</strain>
    </source>
</reference>
<dbReference type="Proteomes" id="UP000807469">
    <property type="component" value="Unassembled WGS sequence"/>
</dbReference>
<dbReference type="Pfam" id="PF01564">
    <property type="entry name" value="Spermine_synth"/>
    <property type="match status" value="1"/>
</dbReference>
<evidence type="ECO:0000313" key="3">
    <source>
        <dbReference type="Proteomes" id="UP000807469"/>
    </source>
</evidence>
<proteinExistence type="predicted"/>
<comment type="caution">
    <text evidence="2">The sequence shown here is derived from an EMBL/GenBank/DDBJ whole genome shotgun (WGS) entry which is preliminary data.</text>
</comment>
<accession>A0A9P5Z5S8</accession>
<organism evidence="2 3">
    <name type="scientific">Pholiota conissans</name>
    <dbReference type="NCBI Taxonomy" id="109636"/>
    <lineage>
        <taxon>Eukaryota</taxon>
        <taxon>Fungi</taxon>
        <taxon>Dikarya</taxon>
        <taxon>Basidiomycota</taxon>
        <taxon>Agaricomycotina</taxon>
        <taxon>Agaricomycetes</taxon>
        <taxon>Agaricomycetidae</taxon>
        <taxon>Agaricales</taxon>
        <taxon>Agaricineae</taxon>
        <taxon>Strophariaceae</taxon>
        <taxon>Pholiota</taxon>
    </lineage>
</organism>
<keyword evidence="1" id="KW-0620">Polyamine biosynthesis</keyword>
<dbReference type="InterPro" id="IPR029063">
    <property type="entry name" value="SAM-dependent_MTases_sf"/>
</dbReference>
<evidence type="ECO:0000313" key="2">
    <source>
        <dbReference type="EMBL" id="KAF9481168.1"/>
    </source>
</evidence>
<dbReference type="CDD" id="cd02440">
    <property type="entry name" value="AdoMet_MTases"/>
    <property type="match status" value="1"/>
</dbReference>
<dbReference type="Gene3D" id="3.40.50.150">
    <property type="entry name" value="Vaccinia Virus protein VP39"/>
    <property type="match status" value="1"/>
</dbReference>
<dbReference type="NCBIfam" id="NF037959">
    <property type="entry name" value="MFS_SpdSyn"/>
    <property type="match status" value="1"/>
</dbReference>
<protein>
    <submittedName>
        <fullName evidence="2">Spermidine synthase</fullName>
    </submittedName>
</protein>
<dbReference type="SUPFAM" id="SSF53335">
    <property type="entry name" value="S-adenosyl-L-methionine-dependent methyltransferases"/>
    <property type="match status" value="1"/>
</dbReference>
<dbReference type="OrthoDB" id="2016285at2759"/>
<evidence type="ECO:0000256" key="1">
    <source>
        <dbReference type="ARBA" id="ARBA00023115"/>
    </source>
</evidence>
<name>A0A9P5Z5S8_9AGAR</name>
<dbReference type="PANTHER" id="PTHR43317">
    <property type="entry name" value="THERMOSPERMINE SYNTHASE ACAULIS5"/>
    <property type="match status" value="1"/>
</dbReference>
<dbReference type="PANTHER" id="PTHR43317:SF1">
    <property type="entry name" value="THERMOSPERMINE SYNTHASE ACAULIS5"/>
    <property type="match status" value="1"/>
</dbReference>
<sequence>MSPNLLSYSRQITQFILVSSVLSLVIFTHERTLVPLYGSGPTSSWLNETILGFILASAVQPIDIPQKWSLLATALALTLSPNATYWIGVWTSRHKDPALGPAITHMAALGPVVFLLGTSLVQIKVSNLQGVKKIGWGYIASKLARGNLAFIAANLAKKHFLSTSSGLYSISDSQIVLTCAPIFYTWWIFSLSFLEATSKKALKVQKSQAKIDDVPTTSDLQIKSYIFMVFTFIWIIIKPHLVNPILPHPLSEPYTHPTYPLRILSAEQSVTGLVTVADWLPPPDGNENEQQLHSARYLRASHSILGGVWTHDKVGILDNDPPLKDSFGTPLGDSIYSTFIIQEAARLINSTEVGQSNSWKNALVIGLGTGISTTSFMRHGIATTIVEIDPAVYKAARTYFSLPKSENVFLEDARTWVAKQRGSVEAGNKTARFDIVVHDCFSGGGVPQHIFTTEFWDDLKTVMAPEGILVVNFAGVVKSKSSLLVIGTLEKNFKHCRAFHDMFNTLEEDKYETEFINMVLFCTQSSSSITFRKSRRSDWLGSPLRRHVLKDIESREINLDLIREVGGDDQYVLTDENNPLGALQEKQGAHHWLVMREVLPDIHWETY</sequence>
<dbReference type="AlphaFoldDB" id="A0A9P5Z5S8"/>